<dbReference type="GO" id="GO:0015740">
    <property type="term" value="P:C4-dicarboxylate transport"/>
    <property type="evidence" value="ECO:0007669"/>
    <property type="project" value="TreeGrafter"/>
</dbReference>
<evidence type="ECO:0000256" key="3">
    <source>
        <dbReference type="ARBA" id="ARBA00022729"/>
    </source>
</evidence>
<comment type="similarity">
    <text evidence="1">Belongs to the bacterial solute-binding protein 7 family.</text>
</comment>
<comment type="caution">
    <text evidence="5">The sequence shown here is derived from an EMBL/GenBank/DDBJ whole genome shotgun (WGS) entry which is preliminary data.</text>
</comment>
<evidence type="ECO:0000256" key="4">
    <source>
        <dbReference type="SAM" id="SignalP"/>
    </source>
</evidence>
<dbReference type="Gene3D" id="3.40.190.170">
    <property type="entry name" value="Bacterial extracellular solute-binding protein, family 7"/>
    <property type="match status" value="1"/>
</dbReference>
<dbReference type="InterPro" id="IPR038404">
    <property type="entry name" value="TRAP_DctP_sf"/>
</dbReference>
<dbReference type="Proteomes" id="UP000317078">
    <property type="component" value="Unassembled WGS sequence"/>
</dbReference>
<dbReference type="AlphaFoldDB" id="A0A502GHH8"/>
<sequence>MQRRHLLALPLAAALPVPALRRASAQGTAAGATVMRLSHQYPPSHHIAGVLADFAAGVKAASNGAVEVQVYPAEQLARVAENFPGVARGAFEAAVATNFTWGNTIPEMSAPTIPFFFTEVEQNRRFPKSEARRFLDGITARRAVRSVAWLFTTNSAIFTSGRKPLVNPEDFRGVKIRGINSLIDQALTAVGAAPAATPAPEVVGALQSGILDAGLTDVSAAVSRRFYEVQKYGTVSPFFSVSTQVYVNPRWWDGLRPEARAVIEAGLARAEAEAVDVTVRTAEAAVGELRAKGMELTVQTPEAAGRWRDVMQKPVMDAFLRQSPENGPRLLDLLRAV</sequence>
<proteinExistence type="inferred from homology"/>
<dbReference type="PANTHER" id="PTHR33376">
    <property type="match status" value="1"/>
</dbReference>
<dbReference type="RefSeq" id="WP_140881052.1">
    <property type="nucleotide sequence ID" value="NZ_RCZP01000001.1"/>
</dbReference>
<reference evidence="5 6" key="1">
    <citation type="journal article" date="2019" name="Environ. Microbiol.">
        <title>Species interactions and distinct microbial communities in high Arctic permafrost affected cryosols are associated with the CH4 and CO2 gas fluxes.</title>
        <authorList>
            <person name="Altshuler I."/>
            <person name="Hamel J."/>
            <person name="Turney S."/>
            <person name="Magnuson E."/>
            <person name="Levesque R."/>
            <person name="Greer C."/>
            <person name="Whyte L.G."/>
        </authorList>
    </citation>
    <scope>NUCLEOTIDE SEQUENCE [LARGE SCALE GENOMIC DNA]</scope>
    <source>
        <strain evidence="5 6">S9.3B</strain>
    </source>
</reference>
<name>A0A502GHH8_9PROT</name>
<evidence type="ECO:0000256" key="1">
    <source>
        <dbReference type="ARBA" id="ARBA00009023"/>
    </source>
</evidence>
<dbReference type="PANTHER" id="PTHR33376:SF7">
    <property type="entry name" value="C4-DICARBOXYLATE-BINDING PROTEIN DCTB"/>
    <property type="match status" value="1"/>
</dbReference>
<protein>
    <submittedName>
        <fullName evidence="5">C4-dicarboxylate ABC transporter</fullName>
    </submittedName>
</protein>
<gene>
    <name evidence="5" type="ORF">EAH89_01870</name>
</gene>
<dbReference type="OrthoDB" id="9776801at2"/>
<dbReference type="NCBIfam" id="NF037995">
    <property type="entry name" value="TRAP_S1"/>
    <property type="match status" value="1"/>
</dbReference>
<dbReference type="InterPro" id="IPR018389">
    <property type="entry name" value="DctP_fam"/>
</dbReference>
<keyword evidence="6" id="KW-1185">Reference proteome</keyword>
<evidence type="ECO:0000256" key="2">
    <source>
        <dbReference type="ARBA" id="ARBA00022448"/>
    </source>
</evidence>
<evidence type="ECO:0000313" key="6">
    <source>
        <dbReference type="Proteomes" id="UP000317078"/>
    </source>
</evidence>
<feature type="chain" id="PRO_5021493741" evidence="4">
    <location>
        <begin position="20"/>
        <end position="337"/>
    </location>
</feature>
<dbReference type="Pfam" id="PF03480">
    <property type="entry name" value="DctP"/>
    <property type="match status" value="1"/>
</dbReference>
<dbReference type="EMBL" id="RCZP01000001">
    <property type="protein sequence ID" value="TPG61324.1"/>
    <property type="molecule type" value="Genomic_DNA"/>
</dbReference>
<accession>A0A502GHH8</accession>
<feature type="signal peptide" evidence="4">
    <location>
        <begin position="1"/>
        <end position="19"/>
    </location>
</feature>
<organism evidence="5 6">
    <name type="scientific">Muricoccus nepalensis</name>
    <dbReference type="NCBI Taxonomy" id="1854500"/>
    <lineage>
        <taxon>Bacteria</taxon>
        <taxon>Pseudomonadati</taxon>
        <taxon>Pseudomonadota</taxon>
        <taxon>Alphaproteobacteria</taxon>
        <taxon>Acetobacterales</taxon>
        <taxon>Roseomonadaceae</taxon>
        <taxon>Muricoccus</taxon>
    </lineage>
</organism>
<dbReference type="GO" id="GO:0055085">
    <property type="term" value="P:transmembrane transport"/>
    <property type="evidence" value="ECO:0007669"/>
    <property type="project" value="InterPro"/>
</dbReference>
<keyword evidence="3 4" id="KW-0732">Signal</keyword>
<keyword evidence="2" id="KW-0813">Transport</keyword>
<evidence type="ECO:0000313" key="5">
    <source>
        <dbReference type="EMBL" id="TPG61324.1"/>
    </source>
</evidence>